<name>A0AAN7NGT6_MYCAM</name>
<keyword evidence="2" id="KW-1185">Reference proteome</keyword>
<reference evidence="1 2" key="1">
    <citation type="journal article" date="2023" name="J. Hered.">
        <title>Chromosome-level genome of the wood stork (Mycteria americana) provides insight into avian chromosome evolution.</title>
        <authorList>
            <person name="Flamio R. Jr."/>
            <person name="Ramstad K.M."/>
        </authorList>
    </citation>
    <scope>NUCLEOTIDE SEQUENCE [LARGE SCALE GENOMIC DNA]</scope>
    <source>
        <strain evidence="1">JAX WOST 10</strain>
    </source>
</reference>
<evidence type="ECO:0008006" key="3">
    <source>
        <dbReference type="Google" id="ProtNLM"/>
    </source>
</evidence>
<comment type="caution">
    <text evidence="1">The sequence shown here is derived from an EMBL/GenBank/DDBJ whole genome shotgun (WGS) entry which is preliminary data.</text>
</comment>
<protein>
    <recommendedName>
        <fullName evidence="3">Rna-directed dna polymerase from mobile element jockey-like</fullName>
    </recommendedName>
</protein>
<dbReference type="AlphaFoldDB" id="A0AAN7NGT6"/>
<dbReference type="Proteomes" id="UP001333110">
    <property type="component" value="Unassembled WGS sequence"/>
</dbReference>
<organism evidence="1 2">
    <name type="scientific">Mycteria americana</name>
    <name type="common">Wood stork</name>
    <dbReference type="NCBI Taxonomy" id="33587"/>
    <lineage>
        <taxon>Eukaryota</taxon>
        <taxon>Metazoa</taxon>
        <taxon>Chordata</taxon>
        <taxon>Craniata</taxon>
        <taxon>Vertebrata</taxon>
        <taxon>Euteleostomi</taxon>
        <taxon>Archelosauria</taxon>
        <taxon>Archosauria</taxon>
        <taxon>Dinosauria</taxon>
        <taxon>Saurischia</taxon>
        <taxon>Theropoda</taxon>
        <taxon>Coelurosauria</taxon>
        <taxon>Aves</taxon>
        <taxon>Neognathae</taxon>
        <taxon>Neoaves</taxon>
        <taxon>Aequornithes</taxon>
        <taxon>Ciconiiformes</taxon>
        <taxon>Ciconiidae</taxon>
        <taxon>Mycteria</taxon>
    </lineage>
</organism>
<gene>
    <name evidence="1" type="ORF">QYF61_017937</name>
</gene>
<evidence type="ECO:0000313" key="2">
    <source>
        <dbReference type="Proteomes" id="UP001333110"/>
    </source>
</evidence>
<evidence type="ECO:0000313" key="1">
    <source>
        <dbReference type="EMBL" id="KAK4824711.1"/>
    </source>
</evidence>
<dbReference type="PANTHER" id="PTHR33332">
    <property type="entry name" value="REVERSE TRANSCRIPTASE DOMAIN-CONTAINING PROTEIN"/>
    <property type="match status" value="1"/>
</dbReference>
<accession>A0AAN7NGT6</accession>
<sequence>MEPDELHPQELRELADVIRTNITPMFKKCKKEDPGNYRPVILTSVAVKVMESQKLGAEVISGVLWESILGPILFNIFVNDLDDGAECKLRTFADDTKLGGVADMSDGCATIQRDLDKVNWAKRNLTKFNKWKCKVLHMGRNNSRHQHMQEAKWLEGHLAEKDLGVLVDKELAMS</sequence>
<dbReference type="EMBL" id="JAUNZN010000003">
    <property type="protein sequence ID" value="KAK4824711.1"/>
    <property type="molecule type" value="Genomic_DNA"/>
</dbReference>
<proteinExistence type="predicted"/>